<protein>
    <submittedName>
        <fullName evidence="4">Carbohydrate kinase</fullName>
    </submittedName>
</protein>
<dbReference type="EMBL" id="BRXR01000001">
    <property type="protein sequence ID" value="GLC32031.1"/>
    <property type="molecule type" value="Genomic_DNA"/>
</dbReference>
<accession>A0ABQ5NAA4</accession>
<dbReference type="InterPro" id="IPR036390">
    <property type="entry name" value="WH_DNA-bd_sf"/>
</dbReference>
<keyword evidence="5" id="KW-1185">Reference proteome</keyword>
<dbReference type="SUPFAM" id="SSF46785">
    <property type="entry name" value="Winged helix' DNA-binding domain"/>
    <property type="match status" value="1"/>
</dbReference>
<sequence>MTNREKEILKLLRKNPMISQNELADMLGIARSSAAVHITNLIKKGYILGKGYILNEEDYVTVIGGVNIDMVGFPEKQLIVHDSNPGKVKISLGGVGRNIAENLVRLGLHTKLISVVGDDVYGAKVIEEARNLGLDMKDSLVLKGQQTSTYMAILDEKGDMSVAIAYMDIYDNLSVDFIKEKKHVVENSRLCIIDTNIPKDVIEYTVTTNKKTDFFLDTVSTTKAMKVKNLIGYFHTIKPNKIEAEMLSGIEINTEEDLKRASYYFLNKGVKRVFISLGEQGVYYDDGTDSRQIKTPKINVVNATGAGDAFIAALAYSHYSDFDIDYSTRFAIGASVLALSHEETINPNMSVENITNRIKELNLI</sequence>
<organism evidence="4 5">
    <name type="scientific">Clostridium omnivorum</name>
    <dbReference type="NCBI Taxonomy" id="1604902"/>
    <lineage>
        <taxon>Bacteria</taxon>
        <taxon>Bacillati</taxon>
        <taxon>Bacillota</taxon>
        <taxon>Clostridia</taxon>
        <taxon>Eubacteriales</taxon>
        <taxon>Clostridiaceae</taxon>
        <taxon>Clostridium</taxon>
    </lineage>
</organism>
<dbReference type="InterPro" id="IPR002173">
    <property type="entry name" value="Carboh/pur_kinase_PfkB_CS"/>
</dbReference>
<dbReference type="CDD" id="cd01941">
    <property type="entry name" value="YeiC_kinase_like"/>
    <property type="match status" value="1"/>
</dbReference>
<evidence type="ECO:0000259" key="3">
    <source>
        <dbReference type="PROSITE" id="PS50956"/>
    </source>
</evidence>
<dbReference type="InterPro" id="IPR036388">
    <property type="entry name" value="WH-like_DNA-bd_sf"/>
</dbReference>
<name>A0ABQ5NAA4_9CLOT</name>
<dbReference type="Pfam" id="PF13412">
    <property type="entry name" value="HTH_24"/>
    <property type="match status" value="1"/>
</dbReference>
<evidence type="ECO:0000313" key="5">
    <source>
        <dbReference type="Proteomes" id="UP001208567"/>
    </source>
</evidence>
<evidence type="ECO:0000256" key="1">
    <source>
        <dbReference type="ARBA" id="ARBA00022679"/>
    </source>
</evidence>
<evidence type="ECO:0000256" key="2">
    <source>
        <dbReference type="ARBA" id="ARBA00022777"/>
    </source>
</evidence>
<dbReference type="Gene3D" id="1.10.10.10">
    <property type="entry name" value="Winged helix-like DNA-binding domain superfamily/Winged helix DNA-binding domain"/>
    <property type="match status" value="1"/>
</dbReference>
<gene>
    <name evidence="4" type="ORF">bsdE14_34410</name>
</gene>
<dbReference type="InterPro" id="IPR011611">
    <property type="entry name" value="PfkB_dom"/>
</dbReference>
<dbReference type="InterPro" id="IPR029056">
    <property type="entry name" value="Ribokinase-like"/>
</dbReference>
<keyword evidence="2 4" id="KW-0418">Kinase</keyword>
<dbReference type="PROSITE" id="PS50956">
    <property type="entry name" value="HTH_ASNC_2"/>
    <property type="match status" value="1"/>
</dbReference>
<dbReference type="Proteomes" id="UP001208567">
    <property type="component" value="Unassembled WGS sequence"/>
</dbReference>
<reference evidence="4 5" key="1">
    <citation type="journal article" date="2024" name="Int. J. Syst. Evol. Microbiol.">
        <title>Clostridium omnivorum sp. nov., isolated from anoxic soil under the treatment of reductive soil disinfestation.</title>
        <authorList>
            <person name="Ueki A."/>
            <person name="Tonouchi A."/>
            <person name="Kaku N."/>
            <person name="Honma S."/>
            <person name="Ueki K."/>
        </authorList>
    </citation>
    <scope>NUCLEOTIDE SEQUENCE [LARGE SCALE GENOMIC DNA]</scope>
    <source>
        <strain evidence="4 5">E14</strain>
    </source>
</reference>
<dbReference type="PANTHER" id="PTHR10584:SF166">
    <property type="entry name" value="RIBOKINASE"/>
    <property type="match status" value="1"/>
</dbReference>
<dbReference type="RefSeq" id="WP_264851342.1">
    <property type="nucleotide sequence ID" value="NZ_BRXR01000001.1"/>
</dbReference>
<dbReference type="InterPro" id="IPR011991">
    <property type="entry name" value="ArsR-like_HTH"/>
</dbReference>
<keyword evidence="1" id="KW-0808">Transferase</keyword>
<dbReference type="Pfam" id="PF00294">
    <property type="entry name" value="PfkB"/>
    <property type="match status" value="1"/>
</dbReference>
<comment type="caution">
    <text evidence="4">The sequence shown here is derived from an EMBL/GenBank/DDBJ whole genome shotgun (WGS) entry which is preliminary data.</text>
</comment>
<feature type="domain" description="HTH asnC-type" evidence="3">
    <location>
        <begin position="1"/>
        <end position="74"/>
    </location>
</feature>
<dbReference type="GO" id="GO:0016301">
    <property type="term" value="F:kinase activity"/>
    <property type="evidence" value="ECO:0007669"/>
    <property type="project" value="UniProtKB-KW"/>
</dbReference>
<dbReference type="PANTHER" id="PTHR10584">
    <property type="entry name" value="SUGAR KINASE"/>
    <property type="match status" value="1"/>
</dbReference>
<dbReference type="SUPFAM" id="SSF53613">
    <property type="entry name" value="Ribokinase-like"/>
    <property type="match status" value="1"/>
</dbReference>
<dbReference type="PROSITE" id="PS00583">
    <property type="entry name" value="PFKB_KINASES_1"/>
    <property type="match status" value="1"/>
</dbReference>
<dbReference type="InterPro" id="IPR000485">
    <property type="entry name" value="AsnC-type_HTH_dom"/>
</dbReference>
<evidence type="ECO:0000313" key="4">
    <source>
        <dbReference type="EMBL" id="GLC32031.1"/>
    </source>
</evidence>
<proteinExistence type="predicted"/>
<dbReference type="Gene3D" id="3.40.1190.20">
    <property type="match status" value="1"/>
</dbReference>
<dbReference type="CDD" id="cd00090">
    <property type="entry name" value="HTH_ARSR"/>
    <property type="match status" value="1"/>
</dbReference>